<dbReference type="InterPro" id="IPR035969">
    <property type="entry name" value="Rab-GAP_TBC_sf"/>
</dbReference>
<dbReference type="EMBL" id="LGRX02001836">
    <property type="protein sequence ID" value="KAK3285406.1"/>
    <property type="molecule type" value="Genomic_DNA"/>
</dbReference>
<dbReference type="SUPFAM" id="SSF47923">
    <property type="entry name" value="Ypt/Rab-GAP domain of gyp1p"/>
    <property type="match status" value="1"/>
</dbReference>
<reference evidence="3 4" key="1">
    <citation type="journal article" date="2015" name="Genome Biol. Evol.">
        <title>Comparative Genomics of a Bacterivorous Green Alga Reveals Evolutionary Causalities and Consequences of Phago-Mixotrophic Mode of Nutrition.</title>
        <authorList>
            <person name="Burns J.A."/>
            <person name="Paasch A."/>
            <person name="Narechania A."/>
            <person name="Kim E."/>
        </authorList>
    </citation>
    <scope>NUCLEOTIDE SEQUENCE [LARGE SCALE GENOMIC DNA]</scope>
    <source>
        <strain evidence="3 4">PLY_AMNH</strain>
    </source>
</reference>
<evidence type="ECO:0000259" key="2">
    <source>
        <dbReference type="PROSITE" id="PS50086"/>
    </source>
</evidence>
<evidence type="ECO:0000313" key="4">
    <source>
        <dbReference type="Proteomes" id="UP001190700"/>
    </source>
</evidence>
<keyword evidence="4" id="KW-1185">Reference proteome</keyword>
<comment type="caution">
    <text evidence="3">The sequence shown here is derived from an EMBL/GenBank/DDBJ whole genome shotgun (WGS) entry which is preliminary data.</text>
</comment>
<dbReference type="PANTHER" id="PTHR47219:SF16">
    <property type="entry name" value="GTPASE ACTIVATING PROTEIN"/>
    <property type="match status" value="1"/>
</dbReference>
<dbReference type="Pfam" id="PF23436">
    <property type="entry name" value="RabGap-TBC_2"/>
    <property type="match status" value="1"/>
</dbReference>
<dbReference type="Proteomes" id="UP001190700">
    <property type="component" value="Unassembled WGS sequence"/>
</dbReference>
<name>A0AAE0LHB8_9CHLO</name>
<accession>A0AAE0LHB8</accession>
<evidence type="ECO:0000256" key="1">
    <source>
        <dbReference type="SAM" id="MobiDB-lite"/>
    </source>
</evidence>
<dbReference type="PROSITE" id="PS50086">
    <property type="entry name" value="TBC_RABGAP"/>
    <property type="match status" value="1"/>
</dbReference>
<sequence>MRKRARAQEYVARNVAQAFLAAIFLMHLKDDDKREENAFILLNYIMFECGLRGMYMSGMEQFKVWLEYLQRMQDIHVPELVHHLQKLGISPIMYAAPWFLTLFASSMPLELVWAVVDTVLTERSASIIFQTSITLLKECAGSLLQCGSIESVMEVLNTELPDYLAQADSINIVTKALTIELPLEVSAPLINRLRDRAAPGGCQHTRAMCRVFLGQEEKGDHTEQSVVPPSGSTQAHVAANKASPGTLAVTACARGRGRKCSVRAARCLQAWARLRQVEMKDVPARCLQAWARLRQVEMKDVPARCLQAWARLRQVEMKDVPARCLQAWARLRQVEMKDVPARCLQAWARLRQVEMKDVPARCLQAWARLRQEQRVLKPDCAKVVIPRSLVRNLATLSAPLTRVPQDARRAKWYDPNRNTPYSKHLRRRRAGEQSCSMHMRTDPRAGAVKAQGAIEALKPWYSQARAARGERLTWRPVHVEPALCGAPGALGVSSTPICTFGEDLPGTGLATNSRVLSRWDSGEGIKQE</sequence>
<gene>
    <name evidence="3" type="ORF">CYMTET_6989</name>
</gene>
<dbReference type="Gene3D" id="1.10.472.80">
    <property type="entry name" value="Ypt/Rab-GAP domain of gyp1p, domain 3"/>
    <property type="match status" value="1"/>
</dbReference>
<organism evidence="3 4">
    <name type="scientific">Cymbomonas tetramitiformis</name>
    <dbReference type="NCBI Taxonomy" id="36881"/>
    <lineage>
        <taxon>Eukaryota</taxon>
        <taxon>Viridiplantae</taxon>
        <taxon>Chlorophyta</taxon>
        <taxon>Pyramimonadophyceae</taxon>
        <taxon>Pyramimonadales</taxon>
        <taxon>Pyramimonadaceae</taxon>
        <taxon>Cymbomonas</taxon>
    </lineage>
</organism>
<dbReference type="InterPro" id="IPR000195">
    <property type="entry name" value="Rab-GAP-TBC_dom"/>
</dbReference>
<dbReference type="AlphaFoldDB" id="A0AAE0LHB8"/>
<proteinExistence type="predicted"/>
<protein>
    <recommendedName>
        <fullName evidence="2">Rab-GAP TBC domain-containing protein</fullName>
    </recommendedName>
</protein>
<dbReference type="PANTHER" id="PTHR47219">
    <property type="entry name" value="RAB GTPASE-ACTIVATING PROTEIN 1-LIKE"/>
    <property type="match status" value="1"/>
</dbReference>
<dbReference type="InterPro" id="IPR050302">
    <property type="entry name" value="Rab_GAP_TBC_domain"/>
</dbReference>
<feature type="region of interest" description="Disordered" evidence="1">
    <location>
        <begin position="414"/>
        <end position="435"/>
    </location>
</feature>
<feature type="domain" description="Rab-GAP TBC" evidence="2">
    <location>
        <begin position="1"/>
        <end position="123"/>
    </location>
</feature>
<evidence type="ECO:0000313" key="3">
    <source>
        <dbReference type="EMBL" id="KAK3285406.1"/>
    </source>
</evidence>